<reference evidence="2 3" key="1">
    <citation type="submission" date="2022-04" db="EMBL/GenBank/DDBJ databases">
        <title>Chromosome-level reference genomes for two strains of Caenorhabditis briggsae: an improved platform for comparative genomics.</title>
        <authorList>
            <person name="Stevens L."/>
            <person name="Andersen E."/>
        </authorList>
    </citation>
    <scope>NUCLEOTIDE SEQUENCE [LARGE SCALE GENOMIC DNA]</scope>
    <source>
        <strain evidence="2">VX34</strain>
        <tissue evidence="2">Whole-organism</tissue>
    </source>
</reference>
<keyword evidence="1" id="KW-0812">Transmembrane</keyword>
<feature type="transmembrane region" description="Helical" evidence="1">
    <location>
        <begin position="12"/>
        <end position="31"/>
    </location>
</feature>
<dbReference type="Proteomes" id="UP000829354">
    <property type="component" value="Chromosome V"/>
</dbReference>
<sequence>MCTFLKQLFYTSLFASVAIGLSVYVVIPLATQAENYMQHRSECSAVADSFDRRFNDFQESYMKMNLGSRSDLLNHRSTCGILGTCISALKNCSNIDISLLEYQEKTVNDCCDFGYHLFKKAIAYSKRDFELAERMMTRWEATGIKCEWFENFGILPASASRSATFLSLDILLSLFILFSC</sequence>
<name>A0AAE9JJI3_CAEBR</name>
<keyword evidence="1" id="KW-1133">Transmembrane helix</keyword>
<dbReference type="EMBL" id="CP092624">
    <property type="protein sequence ID" value="UMM32154.1"/>
    <property type="molecule type" value="Genomic_DNA"/>
</dbReference>
<evidence type="ECO:0000313" key="3">
    <source>
        <dbReference type="Proteomes" id="UP000829354"/>
    </source>
</evidence>
<evidence type="ECO:0000313" key="2">
    <source>
        <dbReference type="EMBL" id="UMM32154.1"/>
    </source>
</evidence>
<evidence type="ECO:0000256" key="1">
    <source>
        <dbReference type="SAM" id="Phobius"/>
    </source>
</evidence>
<accession>A0AAE9JJI3</accession>
<proteinExistence type="predicted"/>
<gene>
    <name evidence="2" type="ORF">L5515_006057</name>
</gene>
<protein>
    <submittedName>
        <fullName evidence="2">Uncharacterized protein</fullName>
    </submittedName>
</protein>
<keyword evidence="1" id="KW-0472">Membrane</keyword>
<keyword evidence="3" id="KW-1185">Reference proteome</keyword>
<dbReference type="AlphaFoldDB" id="A0AAE9JJI3"/>
<organism evidence="2 3">
    <name type="scientific">Caenorhabditis briggsae</name>
    <dbReference type="NCBI Taxonomy" id="6238"/>
    <lineage>
        <taxon>Eukaryota</taxon>
        <taxon>Metazoa</taxon>
        <taxon>Ecdysozoa</taxon>
        <taxon>Nematoda</taxon>
        <taxon>Chromadorea</taxon>
        <taxon>Rhabditida</taxon>
        <taxon>Rhabditina</taxon>
        <taxon>Rhabditomorpha</taxon>
        <taxon>Rhabditoidea</taxon>
        <taxon>Rhabditidae</taxon>
        <taxon>Peloderinae</taxon>
        <taxon>Caenorhabditis</taxon>
    </lineage>
</organism>